<sequence length="33" mass="3878">MQKVCCLYMSVITVEANLFHNTKLPVTTKLHQW</sequence>
<reference evidence="1" key="1">
    <citation type="submission" date="2019-03" db="EMBL/GenBank/DDBJ databases">
        <title>Single cell metagenomics reveals metabolic interactions within the superorganism composed of flagellate Streblomastix strix and complex community of Bacteroidetes bacteria on its surface.</title>
        <authorList>
            <person name="Treitli S.C."/>
            <person name="Kolisko M."/>
            <person name="Husnik F."/>
            <person name="Keeling P."/>
            <person name="Hampl V."/>
        </authorList>
    </citation>
    <scope>NUCLEOTIDE SEQUENCE</scope>
    <source>
        <strain evidence="1">STM</strain>
    </source>
</reference>
<dbReference type="EMBL" id="SNRY01000225">
    <property type="protein sequence ID" value="KAA6344298.1"/>
    <property type="molecule type" value="Genomic_DNA"/>
</dbReference>
<dbReference type="AlphaFoldDB" id="A0A5J4SEI7"/>
<evidence type="ECO:0000313" key="1">
    <source>
        <dbReference type="EMBL" id="KAA6344298.1"/>
    </source>
</evidence>
<comment type="caution">
    <text evidence="1">The sequence shown here is derived from an EMBL/GenBank/DDBJ whole genome shotgun (WGS) entry which is preliminary data.</text>
</comment>
<gene>
    <name evidence="1" type="ORF">EZS27_008077</name>
</gene>
<name>A0A5J4SEI7_9ZZZZ</name>
<protein>
    <submittedName>
        <fullName evidence="1">Uncharacterized protein</fullName>
    </submittedName>
</protein>
<proteinExistence type="predicted"/>
<accession>A0A5J4SEI7</accession>
<organism evidence="1">
    <name type="scientific">termite gut metagenome</name>
    <dbReference type="NCBI Taxonomy" id="433724"/>
    <lineage>
        <taxon>unclassified sequences</taxon>
        <taxon>metagenomes</taxon>
        <taxon>organismal metagenomes</taxon>
    </lineage>
</organism>